<dbReference type="AlphaFoldDB" id="A0A7J7ZCP0"/>
<evidence type="ECO:0000256" key="1">
    <source>
        <dbReference type="SAM" id="MobiDB-lite"/>
    </source>
</evidence>
<comment type="caution">
    <text evidence="2">The sequence shown here is derived from an EMBL/GenBank/DDBJ whole genome shotgun (WGS) entry which is preliminary data.</text>
</comment>
<proteinExistence type="predicted"/>
<sequence length="130" mass="14706">MPMGVRYALQAHPGKYRRPPNSQPPNEARDSESVPKARLEITSARRRVNPKHSVPDWDTTNAGATTGWFSLATVFRTCTWHWEFRPPAWTSQDLCSSKIALTCDRVSCAAVFRHLRPWPQRATSASWADG</sequence>
<name>A0A7J7ZCP0_RHIFE</name>
<protein>
    <submittedName>
        <fullName evidence="2">Uncharacterized protein</fullName>
    </submittedName>
</protein>
<dbReference type="Proteomes" id="UP000585614">
    <property type="component" value="Unassembled WGS sequence"/>
</dbReference>
<organism evidence="2 3">
    <name type="scientific">Rhinolophus ferrumequinum</name>
    <name type="common">Greater horseshoe bat</name>
    <dbReference type="NCBI Taxonomy" id="59479"/>
    <lineage>
        <taxon>Eukaryota</taxon>
        <taxon>Metazoa</taxon>
        <taxon>Chordata</taxon>
        <taxon>Craniata</taxon>
        <taxon>Vertebrata</taxon>
        <taxon>Euteleostomi</taxon>
        <taxon>Mammalia</taxon>
        <taxon>Eutheria</taxon>
        <taxon>Laurasiatheria</taxon>
        <taxon>Chiroptera</taxon>
        <taxon>Yinpterochiroptera</taxon>
        <taxon>Rhinolophoidea</taxon>
        <taxon>Rhinolophidae</taxon>
        <taxon>Rhinolophinae</taxon>
        <taxon>Rhinolophus</taxon>
    </lineage>
</organism>
<reference evidence="2 3" key="1">
    <citation type="journal article" date="2020" name="Nature">
        <title>Six reference-quality genomes reveal evolution of bat adaptations.</title>
        <authorList>
            <person name="Jebb D."/>
            <person name="Huang Z."/>
            <person name="Pippel M."/>
            <person name="Hughes G.M."/>
            <person name="Lavrichenko K."/>
            <person name="Devanna P."/>
            <person name="Winkler S."/>
            <person name="Jermiin L.S."/>
            <person name="Skirmuntt E.C."/>
            <person name="Katzourakis A."/>
            <person name="Burkitt-Gray L."/>
            <person name="Ray D.A."/>
            <person name="Sullivan K.A.M."/>
            <person name="Roscito J.G."/>
            <person name="Kirilenko B.M."/>
            <person name="Davalos L.M."/>
            <person name="Corthals A.P."/>
            <person name="Power M.L."/>
            <person name="Jones G."/>
            <person name="Ransome R.D."/>
            <person name="Dechmann D.K.N."/>
            <person name="Locatelli A.G."/>
            <person name="Puechmaille S.J."/>
            <person name="Fedrigo O."/>
            <person name="Jarvis E.D."/>
            <person name="Hiller M."/>
            <person name="Vernes S.C."/>
            <person name="Myers E.W."/>
            <person name="Teeling E.C."/>
        </authorList>
    </citation>
    <scope>NUCLEOTIDE SEQUENCE [LARGE SCALE GENOMIC DNA]</scope>
    <source>
        <strain evidence="2">MRhiFer1</strain>
        <tissue evidence="2">Lung</tissue>
    </source>
</reference>
<gene>
    <name evidence="2" type="ORF">mRhiFer1_009761</name>
</gene>
<accession>A0A7J7ZCP0</accession>
<evidence type="ECO:0000313" key="3">
    <source>
        <dbReference type="Proteomes" id="UP000585614"/>
    </source>
</evidence>
<dbReference type="EMBL" id="JACAGC010000004">
    <property type="protein sequence ID" value="KAF6372022.1"/>
    <property type="molecule type" value="Genomic_DNA"/>
</dbReference>
<feature type="region of interest" description="Disordered" evidence="1">
    <location>
        <begin position="9"/>
        <end position="35"/>
    </location>
</feature>
<evidence type="ECO:0000313" key="2">
    <source>
        <dbReference type="EMBL" id="KAF6372022.1"/>
    </source>
</evidence>